<keyword evidence="2" id="KW-1185">Reference proteome</keyword>
<evidence type="ECO:0000313" key="2">
    <source>
        <dbReference type="Proteomes" id="UP000886523"/>
    </source>
</evidence>
<proteinExistence type="predicted"/>
<accession>A0A9P6AJC8</accession>
<dbReference type="Proteomes" id="UP000886523">
    <property type="component" value="Unassembled WGS sequence"/>
</dbReference>
<sequence length="431" mass="47943">MSQPIQPASQHSPAIYKLSETIIEEIVCYLPVSCYPSLALVSKAFSPRFRHRRIDTGTAIVPLQALGPVWNNPTLATFVREVTIHESFFGPKIEDVWALEREPEHVRVAAEKEAWILKAGLLTNVLENATNLRRIIVLGFPTGLSGAMPRLIIEMCKTSIKTLDVVADAHFFDAMESLHDDLNSIRNLTLRLGEGLHLGTLVDPGAGPDADPESLHTDLKSLRNLKLRLEEGFHLGTLVNRGVGLHADPDVNSEIDGTVIYSRMLRMLKKFPRLRSIRFYKARVDHSAPALLKEIKTDFPDLCEVVFDACIGLSRALSISHVIDNLEGCLVFRPLGTLGLDDAPDKVPGVSEDLKTCVLETGPSDFYVESLVEAILLRTPHMQSFGFCYTDLLFLSSPFWTRLRDPIIQSLSAMRLRSLSLCGPRKMGIDQ</sequence>
<comment type="caution">
    <text evidence="1">The sequence shown here is derived from an EMBL/GenBank/DDBJ whole genome shotgun (WGS) entry which is preliminary data.</text>
</comment>
<dbReference type="EMBL" id="MU129096">
    <property type="protein sequence ID" value="KAF9506883.1"/>
    <property type="molecule type" value="Genomic_DNA"/>
</dbReference>
<protein>
    <recommendedName>
        <fullName evidence="3">F-box domain-containing protein</fullName>
    </recommendedName>
</protein>
<gene>
    <name evidence="1" type="ORF">BS47DRAFT_369637</name>
</gene>
<organism evidence="1 2">
    <name type="scientific">Hydnum rufescens UP504</name>
    <dbReference type="NCBI Taxonomy" id="1448309"/>
    <lineage>
        <taxon>Eukaryota</taxon>
        <taxon>Fungi</taxon>
        <taxon>Dikarya</taxon>
        <taxon>Basidiomycota</taxon>
        <taxon>Agaricomycotina</taxon>
        <taxon>Agaricomycetes</taxon>
        <taxon>Cantharellales</taxon>
        <taxon>Hydnaceae</taxon>
        <taxon>Hydnum</taxon>
    </lineage>
</organism>
<evidence type="ECO:0008006" key="3">
    <source>
        <dbReference type="Google" id="ProtNLM"/>
    </source>
</evidence>
<reference evidence="1" key="1">
    <citation type="journal article" date="2020" name="Nat. Commun.">
        <title>Large-scale genome sequencing of mycorrhizal fungi provides insights into the early evolution of symbiotic traits.</title>
        <authorList>
            <person name="Miyauchi S."/>
            <person name="Kiss E."/>
            <person name="Kuo A."/>
            <person name="Drula E."/>
            <person name="Kohler A."/>
            <person name="Sanchez-Garcia M."/>
            <person name="Morin E."/>
            <person name="Andreopoulos B."/>
            <person name="Barry K.W."/>
            <person name="Bonito G."/>
            <person name="Buee M."/>
            <person name="Carver A."/>
            <person name="Chen C."/>
            <person name="Cichocki N."/>
            <person name="Clum A."/>
            <person name="Culley D."/>
            <person name="Crous P.W."/>
            <person name="Fauchery L."/>
            <person name="Girlanda M."/>
            <person name="Hayes R.D."/>
            <person name="Keri Z."/>
            <person name="LaButti K."/>
            <person name="Lipzen A."/>
            <person name="Lombard V."/>
            <person name="Magnuson J."/>
            <person name="Maillard F."/>
            <person name="Murat C."/>
            <person name="Nolan M."/>
            <person name="Ohm R.A."/>
            <person name="Pangilinan J."/>
            <person name="Pereira M.F."/>
            <person name="Perotto S."/>
            <person name="Peter M."/>
            <person name="Pfister S."/>
            <person name="Riley R."/>
            <person name="Sitrit Y."/>
            <person name="Stielow J.B."/>
            <person name="Szollosi G."/>
            <person name="Zifcakova L."/>
            <person name="Stursova M."/>
            <person name="Spatafora J.W."/>
            <person name="Tedersoo L."/>
            <person name="Vaario L.M."/>
            <person name="Yamada A."/>
            <person name="Yan M."/>
            <person name="Wang P."/>
            <person name="Xu J."/>
            <person name="Bruns T."/>
            <person name="Baldrian P."/>
            <person name="Vilgalys R."/>
            <person name="Dunand C."/>
            <person name="Henrissat B."/>
            <person name="Grigoriev I.V."/>
            <person name="Hibbett D."/>
            <person name="Nagy L.G."/>
            <person name="Martin F.M."/>
        </authorList>
    </citation>
    <scope>NUCLEOTIDE SEQUENCE</scope>
    <source>
        <strain evidence="1">UP504</strain>
    </source>
</reference>
<evidence type="ECO:0000313" key="1">
    <source>
        <dbReference type="EMBL" id="KAF9506883.1"/>
    </source>
</evidence>
<dbReference type="AlphaFoldDB" id="A0A9P6AJC8"/>
<name>A0A9P6AJC8_9AGAM</name>